<name>A0A0F9PGS4_9ZZZZ</name>
<accession>A0A0F9PGS4</accession>
<sequence length="94" mass="11169">MANWKHKIDISGILHNEEEYPTIEEKGAELSKRIRGFVRFDSYPELEDIADEFEGVDEVEWFDNILDSLYDWGDTTLPPFDAWPRNKLCWINTF</sequence>
<gene>
    <name evidence="1" type="ORF">LCGC14_0845390</name>
</gene>
<evidence type="ECO:0000313" key="1">
    <source>
        <dbReference type="EMBL" id="KKN29329.1"/>
    </source>
</evidence>
<comment type="caution">
    <text evidence="1">The sequence shown here is derived from an EMBL/GenBank/DDBJ whole genome shotgun (WGS) entry which is preliminary data.</text>
</comment>
<protein>
    <submittedName>
        <fullName evidence="1">Uncharacterized protein</fullName>
    </submittedName>
</protein>
<organism evidence="1">
    <name type="scientific">marine sediment metagenome</name>
    <dbReference type="NCBI Taxonomy" id="412755"/>
    <lineage>
        <taxon>unclassified sequences</taxon>
        <taxon>metagenomes</taxon>
        <taxon>ecological metagenomes</taxon>
    </lineage>
</organism>
<proteinExistence type="predicted"/>
<reference evidence="1" key="1">
    <citation type="journal article" date="2015" name="Nature">
        <title>Complex archaea that bridge the gap between prokaryotes and eukaryotes.</title>
        <authorList>
            <person name="Spang A."/>
            <person name="Saw J.H."/>
            <person name="Jorgensen S.L."/>
            <person name="Zaremba-Niedzwiedzka K."/>
            <person name="Martijn J."/>
            <person name="Lind A.E."/>
            <person name="van Eijk R."/>
            <person name="Schleper C."/>
            <person name="Guy L."/>
            <person name="Ettema T.J."/>
        </authorList>
    </citation>
    <scope>NUCLEOTIDE SEQUENCE</scope>
</reference>
<dbReference type="EMBL" id="LAZR01002496">
    <property type="protein sequence ID" value="KKN29329.1"/>
    <property type="molecule type" value="Genomic_DNA"/>
</dbReference>
<dbReference type="AlphaFoldDB" id="A0A0F9PGS4"/>